<dbReference type="GO" id="GO:0004983">
    <property type="term" value="F:neuropeptide Y receptor activity"/>
    <property type="evidence" value="ECO:0007669"/>
    <property type="project" value="InterPro"/>
</dbReference>
<dbReference type="Pfam" id="PF00001">
    <property type="entry name" value="7tm_1"/>
    <property type="match status" value="1"/>
</dbReference>
<gene>
    <name evidence="13" type="ORF">TCAL_02972</name>
</gene>
<evidence type="ECO:0000313" key="13">
    <source>
        <dbReference type="EMBL" id="TRY80473.1"/>
    </source>
</evidence>
<feature type="transmembrane region" description="Helical" evidence="11">
    <location>
        <begin position="82"/>
        <end position="103"/>
    </location>
</feature>
<dbReference type="PROSITE" id="PS50262">
    <property type="entry name" value="G_PROTEIN_RECEP_F1_2"/>
    <property type="match status" value="1"/>
</dbReference>
<evidence type="ECO:0000256" key="9">
    <source>
        <dbReference type="RuleBase" id="RU000688"/>
    </source>
</evidence>
<evidence type="ECO:0000256" key="6">
    <source>
        <dbReference type="ARBA" id="ARBA00023136"/>
    </source>
</evidence>
<dbReference type="Gene3D" id="1.20.1070.10">
    <property type="entry name" value="Rhodopsin 7-helix transmembrane proteins"/>
    <property type="match status" value="1"/>
</dbReference>
<comment type="caution">
    <text evidence="13">The sequence shown here is derived from an EMBL/GenBank/DDBJ whole genome shotgun (WGS) entry which is preliminary data.</text>
</comment>
<evidence type="ECO:0000256" key="11">
    <source>
        <dbReference type="SAM" id="Phobius"/>
    </source>
</evidence>
<evidence type="ECO:0000313" key="14">
    <source>
        <dbReference type="Proteomes" id="UP000318571"/>
    </source>
</evidence>
<keyword evidence="6 11" id="KW-0472">Membrane</keyword>
<proteinExistence type="inferred from homology"/>
<feature type="transmembrane region" description="Helical" evidence="11">
    <location>
        <begin position="45"/>
        <end position="70"/>
    </location>
</feature>
<feature type="transmembrane region" description="Helical" evidence="11">
    <location>
        <begin position="162"/>
        <end position="184"/>
    </location>
</feature>
<dbReference type="PROSITE" id="PS00237">
    <property type="entry name" value="G_PROTEIN_RECEP_F1_1"/>
    <property type="match status" value="1"/>
</dbReference>
<keyword evidence="5 9" id="KW-0297">G-protein coupled receptor</keyword>
<evidence type="ECO:0000256" key="4">
    <source>
        <dbReference type="ARBA" id="ARBA00022989"/>
    </source>
</evidence>
<evidence type="ECO:0000256" key="10">
    <source>
        <dbReference type="SAM" id="MobiDB-lite"/>
    </source>
</evidence>
<evidence type="ECO:0000256" key="2">
    <source>
        <dbReference type="ARBA" id="ARBA00010663"/>
    </source>
</evidence>
<protein>
    <recommendedName>
        <fullName evidence="12">G-protein coupled receptors family 1 profile domain-containing protein</fullName>
    </recommendedName>
</protein>
<evidence type="ECO:0000256" key="3">
    <source>
        <dbReference type="ARBA" id="ARBA00022692"/>
    </source>
</evidence>
<feature type="transmembrane region" description="Helical" evidence="11">
    <location>
        <begin position="123"/>
        <end position="141"/>
    </location>
</feature>
<evidence type="ECO:0000259" key="12">
    <source>
        <dbReference type="PROSITE" id="PS50262"/>
    </source>
</evidence>
<dbReference type="GO" id="GO:0005886">
    <property type="term" value="C:plasma membrane"/>
    <property type="evidence" value="ECO:0007669"/>
    <property type="project" value="TreeGrafter"/>
</dbReference>
<keyword evidence="14" id="KW-1185">Reference proteome</keyword>
<feature type="compositionally biased region" description="Polar residues" evidence="10">
    <location>
        <begin position="9"/>
        <end position="21"/>
    </location>
</feature>
<feature type="domain" description="G-protein coupled receptors family 1 profile" evidence="12">
    <location>
        <begin position="62"/>
        <end position="307"/>
    </location>
</feature>
<keyword evidence="3 9" id="KW-0812">Transmembrane</keyword>
<dbReference type="InterPro" id="IPR017452">
    <property type="entry name" value="GPCR_Rhodpsn_7TM"/>
</dbReference>
<dbReference type="InterPro" id="IPR000611">
    <property type="entry name" value="NPY_rcpt"/>
</dbReference>
<feature type="transmembrane region" description="Helical" evidence="11">
    <location>
        <begin position="262"/>
        <end position="280"/>
    </location>
</feature>
<dbReference type="AlphaFoldDB" id="A0A553PS20"/>
<sequence>MKEEPTFVPMNSSLESPGSNVNSSMGEIETTKQISQYQSHHIGTVVLLCLIYGLISLTAFVGNVLVLWIIATGRRMNTVINLYIANLAVADVIIAVFCIPFQFQAALLQRWNLPAFMCKLCPFLQHLSINASISTLVIIALDRYRGIIFPLRGSYSKLRAKALITGIWAISIAQAIPNLIVYHVRQFQNSNGEKGCILDKSLISNDAWRDYTLYMVMLQYVIPVVVISMTYGHMALVLWGIQTPGEAHDQRDLAILANKKKVTKMLLIVVITFAICWFPFHFPGVNYFWMASHILAMSNSSCNPFIYGIHNEKFRLEFNRKWAALLGRPAPLERGEDNQATATQGKGLRVGSVLNRKESQTPPIHLKFSSAQGSSLSRHVRKSIHQQEPAWELCQFMSVSPQPSQNVTS</sequence>
<keyword evidence="8 9" id="KW-0807">Transducer</keyword>
<feature type="transmembrane region" description="Helical" evidence="11">
    <location>
        <begin position="220"/>
        <end position="241"/>
    </location>
</feature>
<dbReference type="PANTHER" id="PTHR45695">
    <property type="entry name" value="LEUCOKININ RECEPTOR-RELATED"/>
    <property type="match status" value="1"/>
</dbReference>
<evidence type="ECO:0000256" key="7">
    <source>
        <dbReference type="ARBA" id="ARBA00023170"/>
    </source>
</evidence>
<reference evidence="13 14" key="1">
    <citation type="journal article" date="2018" name="Nat. Ecol. Evol.">
        <title>Genomic signatures of mitonuclear coevolution across populations of Tigriopus californicus.</title>
        <authorList>
            <person name="Barreto F.S."/>
            <person name="Watson E.T."/>
            <person name="Lima T.G."/>
            <person name="Willett C.S."/>
            <person name="Edmands S."/>
            <person name="Li W."/>
            <person name="Burton R.S."/>
        </authorList>
    </citation>
    <scope>NUCLEOTIDE SEQUENCE [LARGE SCALE GENOMIC DNA]</scope>
    <source>
        <strain evidence="13 14">San Diego</strain>
    </source>
</reference>
<keyword evidence="4 11" id="KW-1133">Transmembrane helix</keyword>
<dbReference type="STRING" id="6832.A0A553PS20"/>
<feature type="region of interest" description="Disordered" evidence="10">
    <location>
        <begin position="1"/>
        <end position="21"/>
    </location>
</feature>
<comment type="similarity">
    <text evidence="2 9">Belongs to the G-protein coupled receptor 1 family.</text>
</comment>
<evidence type="ECO:0000256" key="5">
    <source>
        <dbReference type="ARBA" id="ARBA00023040"/>
    </source>
</evidence>
<dbReference type="PANTHER" id="PTHR45695:SF9">
    <property type="entry name" value="LEUCOKININ RECEPTOR"/>
    <property type="match status" value="1"/>
</dbReference>
<evidence type="ECO:0000256" key="8">
    <source>
        <dbReference type="ARBA" id="ARBA00023224"/>
    </source>
</evidence>
<dbReference type="InterPro" id="IPR000276">
    <property type="entry name" value="GPCR_Rhodpsn"/>
</dbReference>
<dbReference type="PRINTS" id="PR01012">
    <property type="entry name" value="NRPEPTIDEYR"/>
</dbReference>
<organism evidence="13 14">
    <name type="scientific">Tigriopus californicus</name>
    <name type="common">Marine copepod</name>
    <dbReference type="NCBI Taxonomy" id="6832"/>
    <lineage>
        <taxon>Eukaryota</taxon>
        <taxon>Metazoa</taxon>
        <taxon>Ecdysozoa</taxon>
        <taxon>Arthropoda</taxon>
        <taxon>Crustacea</taxon>
        <taxon>Multicrustacea</taxon>
        <taxon>Hexanauplia</taxon>
        <taxon>Copepoda</taxon>
        <taxon>Harpacticoida</taxon>
        <taxon>Harpacticidae</taxon>
        <taxon>Tigriopus</taxon>
    </lineage>
</organism>
<accession>A0A553PS20</accession>
<dbReference type="SUPFAM" id="SSF81321">
    <property type="entry name" value="Family A G protein-coupled receptor-like"/>
    <property type="match status" value="1"/>
</dbReference>
<comment type="subcellular location">
    <subcellularLocation>
        <location evidence="1">Membrane</location>
        <topology evidence="1">Multi-pass membrane protein</topology>
    </subcellularLocation>
</comment>
<keyword evidence="7 9" id="KW-0675">Receptor</keyword>
<name>A0A553PS20_TIGCA</name>
<dbReference type="EMBL" id="VCGU01000001">
    <property type="protein sequence ID" value="TRY80473.1"/>
    <property type="molecule type" value="Genomic_DNA"/>
</dbReference>
<dbReference type="Proteomes" id="UP000318571">
    <property type="component" value="Chromosome 12"/>
</dbReference>
<evidence type="ECO:0000256" key="1">
    <source>
        <dbReference type="ARBA" id="ARBA00004141"/>
    </source>
</evidence>
<dbReference type="PRINTS" id="PR00237">
    <property type="entry name" value="GPCRRHODOPSN"/>
</dbReference>